<organism evidence="4 5">
    <name type="scientific">Agromyces tropicus</name>
    <dbReference type="NCBI Taxonomy" id="555371"/>
    <lineage>
        <taxon>Bacteria</taxon>
        <taxon>Bacillati</taxon>
        <taxon>Actinomycetota</taxon>
        <taxon>Actinomycetes</taxon>
        <taxon>Micrococcales</taxon>
        <taxon>Microbacteriaceae</taxon>
        <taxon>Agromyces</taxon>
    </lineage>
</organism>
<dbReference type="Gene3D" id="3.20.20.30">
    <property type="entry name" value="Luciferase-like domain"/>
    <property type="match status" value="1"/>
</dbReference>
<reference evidence="5" key="1">
    <citation type="journal article" date="2019" name="Int. J. Syst. Evol. Microbiol.">
        <title>The Global Catalogue of Microorganisms (GCM) 10K type strain sequencing project: providing services to taxonomists for standard genome sequencing and annotation.</title>
        <authorList>
            <consortium name="The Broad Institute Genomics Platform"/>
            <consortium name="The Broad Institute Genome Sequencing Center for Infectious Disease"/>
            <person name="Wu L."/>
            <person name="Ma J."/>
        </authorList>
    </citation>
    <scope>NUCLEOTIDE SEQUENCE [LARGE SCALE GENOMIC DNA]</scope>
    <source>
        <strain evidence="5">JCM 15672</strain>
    </source>
</reference>
<dbReference type="Pfam" id="PF00296">
    <property type="entry name" value="Bac_luciferase"/>
    <property type="match status" value="1"/>
</dbReference>
<dbReference type="InterPro" id="IPR019944">
    <property type="entry name" value="F420-dep_G6P_DH"/>
</dbReference>
<dbReference type="NCBIfam" id="TIGR03557">
    <property type="entry name" value="F420_G6P_family"/>
    <property type="match status" value="1"/>
</dbReference>
<evidence type="ECO:0000313" key="4">
    <source>
        <dbReference type="EMBL" id="GAA2042797.1"/>
    </source>
</evidence>
<dbReference type="InterPro" id="IPR019945">
    <property type="entry name" value="F420_G6P_DH-rel"/>
</dbReference>
<dbReference type="NCBIfam" id="TIGR03554">
    <property type="entry name" value="F420_G6P_DH"/>
    <property type="match status" value="1"/>
</dbReference>
<dbReference type="RefSeq" id="WP_344376584.1">
    <property type="nucleotide sequence ID" value="NZ_BAAAPW010000005.1"/>
</dbReference>
<dbReference type="Proteomes" id="UP001501196">
    <property type="component" value="Unassembled WGS sequence"/>
</dbReference>
<protein>
    <submittedName>
        <fullName evidence="4">Glucose-6-phosphate dehydrogenase (Coenzyme-F420)</fullName>
    </submittedName>
</protein>
<dbReference type="SUPFAM" id="SSF51679">
    <property type="entry name" value="Bacterial luciferase-like"/>
    <property type="match status" value="1"/>
</dbReference>
<dbReference type="CDD" id="cd01097">
    <property type="entry name" value="Tetrahydromethanopterin_reductase"/>
    <property type="match status" value="1"/>
</dbReference>
<proteinExistence type="predicted"/>
<evidence type="ECO:0000256" key="1">
    <source>
        <dbReference type="ARBA" id="ARBA00023002"/>
    </source>
</evidence>
<dbReference type="EMBL" id="BAAAPW010000005">
    <property type="protein sequence ID" value="GAA2042797.1"/>
    <property type="molecule type" value="Genomic_DNA"/>
</dbReference>
<evidence type="ECO:0000259" key="3">
    <source>
        <dbReference type="Pfam" id="PF00296"/>
    </source>
</evidence>
<dbReference type="InterPro" id="IPR036661">
    <property type="entry name" value="Luciferase-like_sf"/>
</dbReference>
<name>A0ABP5GE22_9MICO</name>
<evidence type="ECO:0000256" key="2">
    <source>
        <dbReference type="ARBA" id="ARBA00023277"/>
    </source>
</evidence>
<sequence length="340" mass="37898">MSTPPIRFGYKASAEQFAPAQLLDFSVLAEEMGFDSVFVSDHLQPWVHDGGHAPASLPWLGALGQRTSRIIMGTSVLTPLFRYHPAVIAQAFATLGVLYPGRVVLGVGTGEALNEVTIGAEWPEMKERFARLKESIQYIEALWADERVDFEGQYYRAHAATIYDRPSADQRVPIYIGASGPAATRLAGRIADGYITTSGKDPSLYTDTLLPALHDGIERAGRSADDVDTLMEVKVSFDPDRHRALDDTRFWAPLALSAEEKREVDDPIQMQRLADALPIERAASRFIVSDDPDEHVDRIGQYLDLGFRHLVFHGPGHDQERFLRLYGNEILPRLRTRWGG</sequence>
<gene>
    <name evidence="4" type="primary">fgd_2</name>
    <name evidence="4" type="ORF">GCM10009819_31610</name>
</gene>
<keyword evidence="1" id="KW-0560">Oxidoreductase</keyword>
<dbReference type="PANTHER" id="PTHR43244:SF1">
    <property type="entry name" value="5,10-METHYLENETETRAHYDROMETHANOPTERIN REDUCTASE"/>
    <property type="match status" value="1"/>
</dbReference>
<dbReference type="InterPro" id="IPR011251">
    <property type="entry name" value="Luciferase-like_dom"/>
</dbReference>
<keyword evidence="5" id="KW-1185">Reference proteome</keyword>
<comment type="caution">
    <text evidence="4">The sequence shown here is derived from an EMBL/GenBank/DDBJ whole genome shotgun (WGS) entry which is preliminary data.</text>
</comment>
<keyword evidence="2" id="KW-0119">Carbohydrate metabolism</keyword>
<dbReference type="PANTHER" id="PTHR43244">
    <property type="match status" value="1"/>
</dbReference>
<feature type="domain" description="Luciferase-like" evidence="3">
    <location>
        <begin position="8"/>
        <end position="309"/>
    </location>
</feature>
<evidence type="ECO:0000313" key="5">
    <source>
        <dbReference type="Proteomes" id="UP001501196"/>
    </source>
</evidence>
<accession>A0ABP5GE22</accession>
<dbReference type="InterPro" id="IPR050564">
    <property type="entry name" value="F420-G6PD/mer"/>
</dbReference>